<protein>
    <submittedName>
        <fullName evidence="1">Uncharacterized protein</fullName>
    </submittedName>
</protein>
<accession>A0A085GCI9</accession>
<reference evidence="1 2" key="1">
    <citation type="submission" date="2014-05" db="EMBL/GenBank/DDBJ databases">
        <title>ATOL: Assembling a taxonomically balanced genome-scale reconstruction of the evolutionary history of the Enterobacteriaceae.</title>
        <authorList>
            <person name="Plunkett G.III."/>
            <person name="Neeno-Eckwall E.C."/>
            <person name="Glasner J.D."/>
            <person name="Perna N.T."/>
        </authorList>
    </citation>
    <scope>NUCLEOTIDE SEQUENCE [LARGE SCALE GENOMIC DNA]</scope>
    <source>
        <strain evidence="1 2">ATCC 33320</strain>
    </source>
</reference>
<gene>
    <name evidence="1" type="ORF">GBAG_2218</name>
</gene>
<evidence type="ECO:0000313" key="2">
    <source>
        <dbReference type="Proteomes" id="UP000028653"/>
    </source>
</evidence>
<comment type="caution">
    <text evidence="1">The sequence shown here is derived from an EMBL/GenBank/DDBJ whole genome shotgun (WGS) entry which is preliminary data.</text>
</comment>
<proteinExistence type="predicted"/>
<name>A0A085GCI9_9ENTR</name>
<sequence length="42" mass="4913">MRLVKLAGYEAFHYYCAPEVVMARRSLQVLVFKHLVDNLIFA</sequence>
<evidence type="ECO:0000313" key="1">
    <source>
        <dbReference type="EMBL" id="KFC81434.1"/>
    </source>
</evidence>
<organism evidence="1 2">
    <name type="scientific">Buttiauxella agrestis ATCC 33320</name>
    <dbReference type="NCBI Taxonomy" id="1006004"/>
    <lineage>
        <taxon>Bacteria</taxon>
        <taxon>Pseudomonadati</taxon>
        <taxon>Pseudomonadota</taxon>
        <taxon>Gammaproteobacteria</taxon>
        <taxon>Enterobacterales</taxon>
        <taxon>Enterobacteriaceae</taxon>
        <taxon>Buttiauxella</taxon>
    </lineage>
</organism>
<dbReference type="AlphaFoldDB" id="A0A085GCI9"/>
<dbReference type="EMBL" id="JMPI01000030">
    <property type="protein sequence ID" value="KFC81434.1"/>
    <property type="molecule type" value="Genomic_DNA"/>
</dbReference>
<keyword evidence="2" id="KW-1185">Reference proteome</keyword>
<dbReference type="Proteomes" id="UP000028653">
    <property type="component" value="Unassembled WGS sequence"/>
</dbReference>